<evidence type="ECO:0000313" key="3">
    <source>
        <dbReference type="EMBL" id="KAG8227120.1"/>
    </source>
</evidence>
<accession>A0A8K0NWI5</accession>
<evidence type="ECO:0000259" key="2">
    <source>
        <dbReference type="PROSITE" id="PS00028"/>
    </source>
</evidence>
<feature type="compositionally biased region" description="Basic residues" evidence="1">
    <location>
        <begin position="338"/>
        <end position="355"/>
    </location>
</feature>
<gene>
    <name evidence="3" type="ORF">J437_LFUL001664</name>
</gene>
<feature type="compositionally biased region" description="Basic residues" evidence="1">
    <location>
        <begin position="207"/>
        <end position="217"/>
    </location>
</feature>
<keyword evidence="4" id="KW-1185">Reference proteome</keyword>
<name>A0A8K0NWI5_LADFU</name>
<feature type="compositionally biased region" description="Basic and acidic residues" evidence="1">
    <location>
        <begin position="551"/>
        <end position="572"/>
    </location>
</feature>
<reference evidence="3" key="1">
    <citation type="submission" date="2013-04" db="EMBL/GenBank/DDBJ databases">
        <authorList>
            <person name="Qu J."/>
            <person name="Murali S.C."/>
            <person name="Bandaranaike D."/>
            <person name="Bellair M."/>
            <person name="Blankenburg K."/>
            <person name="Chao H."/>
            <person name="Dinh H."/>
            <person name="Doddapaneni H."/>
            <person name="Downs B."/>
            <person name="Dugan-Rocha S."/>
            <person name="Elkadiri S."/>
            <person name="Gnanaolivu R.D."/>
            <person name="Hernandez B."/>
            <person name="Javaid M."/>
            <person name="Jayaseelan J.C."/>
            <person name="Lee S."/>
            <person name="Li M."/>
            <person name="Ming W."/>
            <person name="Munidasa M."/>
            <person name="Muniz J."/>
            <person name="Nguyen L."/>
            <person name="Ongeri F."/>
            <person name="Osuji N."/>
            <person name="Pu L.-L."/>
            <person name="Puazo M."/>
            <person name="Qu C."/>
            <person name="Quiroz J."/>
            <person name="Raj R."/>
            <person name="Weissenberger G."/>
            <person name="Xin Y."/>
            <person name="Zou X."/>
            <person name="Han Y."/>
            <person name="Richards S."/>
            <person name="Worley K."/>
            <person name="Muzny D."/>
            <person name="Gibbs R."/>
        </authorList>
    </citation>
    <scope>NUCLEOTIDE SEQUENCE</scope>
    <source>
        <strain evidence="3">Sampled in the wild</strain>
    </source>
</reference>
<sequence>MSQQMNEVLNSDTIRGSTDQNATFMFQPAEFRPPSKEGLFPCAQMASEERKTQESDDSKTSVSVKLEVRDSIEDEGSSNSRPPQCLSKESLCDAGMKLPASDAGEDLDSWKSNISDKKRDEKSDAGFDSNPEREPKDEADNETFTPIIKADLSPPEPAVAEKRKRRPRGRKSANASLRNYGADSPGDIEFDSPQIRTPPEGTFPTEKRKRGRPRGSRGTRGANSSFEQRSFNESTGILTDISSGEVTGDFSNVSKYEPTPPIIKIGRGALRPGCKSYRGRAACMGRGYKVEYDETPSWGVETGMMPVEYDSALSPLTDVDMSDRRQYSADACTPPFAKRARGTRKRGRGRSRGRARVSLDRSMDSDSSDFGVSRFETPDYSTRGCDTPELMDPNTESEVDAGDSVEKIVHKRRGRGRGSRGGRTSLEAADPDVALEATVTCAVCKETMTQQLFGYHKLRKHNNCSWREGIDAPLDLNDPKVVNSLLKIALQKKKQLTCEQCGISRSSLVGYQSHVTFCAKTEGERDALLETCPICKRRMMPSSLKVHMGVHRQEEKARELEKLQGTPEREDPGEGSSKNSGKSKRAAANRAVSLMQQFIKGEDIVIEGAGVVQVPSTTNMNELYVEKGKTNEGGGEDAADENKEVVISGYKMAAWTRAIQRCGAASCKNPGCTFKSKEVEKLAEHFKTCEHKPNINFLCKLCSFGCESKEGIQEHVKKEHMDKSGEGSDGSGSVVSANESEESDDVEEMEEISDEEHDSRKLPKPKKVCGKVDTSTQNKKTTRFFKNVNFLARQGYSKLYGLQSYVTTFHWTLEL</sequence>
<feature type="region of interest" description="Disordered" evidence="1">
    <location>
        <begin position="717"/>
        <end position="774"/>
    </location>
</feature>
<feature type="compositionally biased region" description="Basic and acidic residues" evidence="1">
    <location>
        <begin position="47"/>
        <end position="59"/>
    </location>
</feature>
<feature type="region of interest" description="Disordered" evidence="1">
    <location>
        <begin position="337"/>
        <end position="402"/>
    </location>
</feature>
<feature type="compositionally biased region" description="Polar residues" evidence="1">
    <location>
        <begin position="1"/>
        <end position="24"/>
    </location>
</feature>
<comment type="caution">
    <text evidence="3">The sequence shown here is derived from an EMBL/GenBank/DDBJ whole genome shotgun (WGS) entry which is preliminary data.</text>
</comment>
<dbReference type="AlphaFoldDB" id="A0A8K0NWI5"/>
<dbReference type="InterPro" id="IPR013087">
    <property type="entry name" value="Znf_C2H2_type"/>
</dbReference>
<feature type="compositionally biased region" description="Basic and acidic residues" evidence="1">
    <location>
        <begin position="114"/>
        <end position="138"/>
    </location>
</feature>
<dbReference type="Proteomes" id="UP000792457">
    <property type="component" value="Unassembled WGS sequence"/>
</dbReference>
<dbReference type="OrthoDB" id="4703at2759"/>
<reference evidence="3" key="2">
    <citation type="submission" date="2017-10" db="EMBL/GenBank/DDBJ databases">
        <title>Ladona fulva Genome sequencing and assembly.</title>
        <authorList>
            <person name="Murali S."/>
            <person name="Richards S."/>
            <person name="Bandaranaike D."/>
            <person name="Bellair M."/>
            <person name="Blankenburg K."/>
            <person name="Chao H."/>
            <person name="Dinh H."/>
            <person name="Doddapaneni H."/>
            <person name="Dugan-Rocha S."/>
            <person name="Elkadiri S."/>
            <person name="Gnanaolivu R."/>
            <person name="Hernandez B."/>
            <person name="Skinner E."/>
            <person name="Javaid M."/>
            <person name="Lee S."/>
            <person name="Li M."/>
            <person name="Ming W."/>
            <person name="Munidasa M."/>
            <person name="Muniz J."/>
            <person name="Nguyen L."/>
            <person name="Hughes D."/>
            <person name="Osuji N."/>
            <person name="Pu L.-L."/>
            <person name="Puazo M."/>
            <person name="Qu C."/>
            <person name="Quiroz J."/>
            <person name="Raj R."/>
            <person name="Weissenberger G."/>
            <person name="Xin Y."/>
            <person name="Zou X."/>
            <person name="Han Y."/>
            <person name="Worley K."/>
            <person name="Muzny D."/>
            <person name="Gibbs R."/>
        </authorList>
    </citation>
    <scope>NUCLEOTIDE SEQUENCE</scope>
    <source>
        <strain evidence="3">Sampled in the wild</strain>
    </source>
</reference>
<evidence type="ECO:0000313" key="4">
    <source>
        <dbReference type="Proteomes" id="UP000792457"/>
    </source>
</evidence>
<feature type="compositionally biased region" description="Basic residues" evidence="1">
    <location>
        <begin position="162"/>
        <end position="171"/>
    </location>
</feature>
<proteinExistence type="predicted"/>
<feature type="region of interest" description="Disordered" evidence="1">
    <location>
        <begin position="1"/>
        <end position="231"/>
    </location>
</feature>
<feature type="region of interest" description="Disordered" evidence="1">
    <location>
        <begin position="547"/>
        <end position="587"/>
    </location>
</feature>
<dbReference type="EMBL" id="KZ308312">
    <property type="protein sequence ID" value="KAG8227120.1"/>
    <property type="molecule type" value="Genomic_DNA"/>
</dbReference>
<evidence type="ECO:0000256" key="1">
    <source>
        <dbReference type="SAM" id="MobiDB-lite"/>
    </source>
</evidence>
<dbReference type="Gene3D" id="3.30.160.60">
    <property type="entry name" value="Classic Zinc Finger"/>
    <property type="match status" value="1"/>
</dbReference>
<organism evidence="3 4">
    <name type="scientific">Ladona fulva</name>
    <name type="common">Scarce chaser dragonfly</name>
    <name type="synonym">Libellula fulva</name>
    <dbReference type="NCBI Taxonomy" id="123851"/>
    <lineage>
        <taxon>Eukaryota</taxon>
        <taxon>Metazoa</taxon>
        <taxon>Ecdysozoa</taxon>
        <taxon>Arthropoda</taxon>
        <taxon>Hexapoda</taxon>
        <taxon>Insecta</taxon>
        <taxon>Pterygota</taxon>
        <taxon>Palaeoptera</taxon>
        <taxon>Odonata</taxon>
        <taxon>Epiprocta</taxon>
        <taxon>Anisoptera</taxon>
        <taxon>Libelluloidea</taxon>
        <taxon>Libellulidae</taxon>
        <taxon>Ladona</taxon>
    </lineage>
</organism>
<dbReference type="PROSITE" id="PS00028">
    <property type="entry name" value="ZINC_FINGER_C2H2_1"/>
    <property type="match status" value="1"/>
</dbReference>
<dbReference type="SMART" id="SM00355">
    <property type="entry name" value="ZnF_C2H2"/>
    <property type="match status" value="4"/>
</dbReference>
<feature type="domain" description="C2H2-type" evidence="2">
    <location>
        <begin position="699"/>
        <end position="720"/>
    </location>
</feature>
<feature type="compositionally biased region" description="Acidic residues" evidence="1">
    <location>
        <begin position="739"/>
        <end position="756"/>
    </location>
</feature>
<protein>
    <recommendedName>
        <fullName evidence="2">C2H2-type domain-containing protein</fullName>
    </recommendedName>
</protein>
<feature type="compositionally biased region" description="Polar residues" evidence="1">
    <location>
        <begin position="222"/>
        <end position="231"/>
    </location>
</feature>
<feature type="compositionally biased region" description="Basic and acidic residues" evidence="1">
    <location>
        <begin position="717"/>
        <end position="726"/>
    </location>
</feature>